<dbReference type="Pfam" id="PF07007">
    <property type="entry name" value="LprI"/>
    <property type="match status" value="1"/>
</dbReference>
<evidence type="ECO:0000256" key="1">
    <source>
        <dbReference type="SAM" id="SignalP"/>
    </source>
</evidence>
<accession>B1KFV2</accession>
<dbReference type="Proteomes" id="UP000002168">
    <property type="component" value="Chromosome"/>
</dbReference>
<evidence type="ECO:0000313" key="4">
    <source>
        <dbReference type="Proteomes" id="UP000002168"/>
    </source>
</evidence>
<keyword evidence="4" id="KW-1185">Reference proteome</keyword>
<dbReference type="PROSITE" id="PS51257">
    <property type="entry name" value="PROKAR_LIPOPROTEIN"/>
    <property type="match status" value="1"/>
</dbReference>
<dbReference type="AlphaFoldDB" id="B1KFV2"/>
<evidence type="ECO:0000259" key="2">
    <source>
        <dbReference type="Pfam" id="PF07007"/>
    </source>
</evidence>
<name>B1KFV2_SHEWM</name>
<protein>
    <recommendedName>
        <fullName evidence="2">Lysozyme inhibitor LprI-like N-terminal domain-containing protein</fullName>
    </recommendedName>
</protein>
<dbReference type="EMBL" id="CP000961">
    <property type="protein sequence ID" value="ACA85268.1"/>
    <property type="molecule type" value="Genomic_DNA"/>
</dbReference>
<sequence length="137" mass="15950" precursor="true">MKKYLAPLIFLMFVNMAYGQQTFIGCDELWQTMSEMVQCQMKANQAKEQEISALINTIQSSFKVKKRSLSVLKSQEHWVNYVESECRSRMISGALSGTSNAARYHICRNEKLSSRLDELQKYHYCDDNGCPERYKNK</sequence>
<dbReference type="RefSeq" id="WP_012323615.1">
    <property type="nucleotide sequence ID" value="NC_010506.1"/>
</dbReference>
<feature type="signal peptide" evidence="1">
    <location>
        <begin position="1"/>
        <end position="19"/>
    </location>
</feature>
<evidence type="ECO:0000313" key="3">
    <source>
        <dbReference type="EMBL" id="ACA85268.1"/>
    </source>
</evidence>
<organism evidence="3 4">
    <name type="scientific">Shewanella woodyi (strain ATCC 51908 / MS32)</name>
    <dbReference type="NCBI Taxonomy" id="392500"/>
    <lineage>
        <taxon>Bacteria</taxon>
        <taxon>Pseudomonadati</taxon>
        <taxon>Pseudomonadota</taxon>
        <taxon>Gammaproteobacteria</taxon>
        <taxon>Alteromonadales</taxon>
        <taxon>Shewanellaceae</taxon>
        <taxon>Shewanella</taxon>
    </lineage>
</organism>
<feature type="chain" id="PRO_5002764416" description="Lysozyme inhibitor LprI-like N-terminal domain-containing protein" evidence="1">
    <location>
        <begin position="20"/>
        <end position="137"/>
    </location>
</feature>
<dbReference type="KEGG" id="swd:Swoo_0975"/>
<keyword evidence="1" id="KW-0732">Signal</keyword>
<proteinExistence type="predicted"/>
<feature type="domain" description="Lysozyme inhibitor LprI-like N-terminal" evidence="2">
    <location>
        <begin position="31"/>
        <end position="119"/>
    </location>
</feature>
<reference evidence="3 4" key="1">
    <citation type="submission" date="2008-02" db="EMBL/GenBank/DDBJ databases">
        <title>Complete sequence of Shewanella woodyi ATCC 51908.</title>
        <authorList>
            <consortium name="US DOE Joint Genome Institute"/>
            <person name="Copeland A."/>
            <person name="Lucas S."/>
            <person name="Lapidus A."/>
            <person name="Glavina del Rio T."/>
            <person name="Dalin E."/>
            <person name="Tice H."/>
            <person name="Bruce D."/>
            <person name="Goodwin L."/>
            <person name="Pitluck S."/>
            <person name="Sims D."/>
            <person name="Brettin T."/>
            <person name="Detter J.C."/>
            <person name="Han C."/>
            <person name="Kuske C.R."/>
            <person name="Schmutz J."/>
            <person name="Larimer F."/>
            <person name="Land M."/>
            <person name="Hauser L."/>
            <person name="Kyrpides N."/>
            <person name="Lykidis A."/>
            <person name="Zhao J.-S."/>
            <person name="Richardson P."/>
        </authorList>
    </citation>
    <scope>NUCLEOTIDE SEQUENCE [LARGE SCALE GENOMIC DNA]</scope>
    <source>
        <strain evidence="4">ATCC 51908 / MS32</strain>
    </source>
</reference>
<dbReference type="STRING" id="392500.Swoo_0975"/>
<dbReference type="InterPro" id="IPR009739">
    <property type="entry name" value="LprI-like_N"/>
</dbReference>
<dbReference type="Gene3D" id="1.20.1270.180">
    <property type="match status" value="1"/>
</dbReference>
<dbReference type="HOGENOM" id="CLU_1863808_0_0_6"/>
<gene>
    <name evidence="3" type="ordered locus">Swoo_0975</name>
</gene>